<dbReference type="InterPro" id="IPR052021">
    <property type="entry name" value="Type-I_RS_S_subunit"/>
</dbReference>
<keyword evidence="3" id="KW-0238">DNA-binding</keyword>
<dbReference type="Gene3D" id="1.10.287.1120">
    <property type="entry name" value="Bipartite methylase S protein"/>
    <property type="match status" value="1"/>
</dbReference>
<evidence type="ECO:0000313" key="5">
    <source>
        <dbReference type="EMBL" id="KAE8127722.1"/>
    </source>
</evidence>
<keyword evidence="6" id="KW-1185">Reference proteome</keyword>
<dbReference type="InterPro" id="IPR000055">
    <property type="entry name" value="Restrct_endonuc_typeI_TRD"/>
</dbReference>
<keyword evidence="2" id="KW-0680">Restriction system</keyword>
<gene>
    <name evidence="5" type="ORF">DDE84_07295</name>
</gene>
<keyword evidence="5" id="KW-0255">Endonuclease</keyword>
<proteinExistence type="inferred from homology"/>
<accession>A0A5N6RX89</accession>
<evidence type="ECO:0000259" key="4">
    <source>
        <dbReference type="Pfam" id="PF01420"/>
    </source>
</evidence>
<evidence type="ECO:0000256" key="1">
    <source>
        <dbReference type="ARBA" id="ARBA00010923"/>
    </source>
</evidence>
<dbReference type="Pfam" id="PF01420">
    <property type="entry name" value="Methylase_S"/>
    <property type="match status" value="1"/>
</dbReference>
<dbReference type="AlphaFoldDB" id="A0A5N6RX89"/>
<evidence type="ECO:0000256" key="2">
    <source>
        <dbReference type="ARBA" id="ARBA00022747"/>
    </source>
</evidence>
<keyword evidence="5" id="KW-0540">Nuclease</keyword>
<dbReference type="OrthoDB" id="3197085at2"/>
<dbReference type="GO" id="GO:0003677">
    <property type="term" value="F:DNA binding"/>
    <property type="evidence" value="ECO:0007669"/>
    <property type="project" value="UniProtKB-KW"/>
</dbReference>
<dbReference type="PANTHER" id="PTHR30408">
    <property type="entry name" value="TYPE-1 RESTRICTION ENZYME ECOKI SPECIFICITY PROTEIN"/>
    <property type="match status" value="1"/>
</dbReference>
<dbReference type="SUPFAM" id="SSF116734">
    <property type="entry name" value="DNA methylase specificity domain"/>
    <property type="match status" value="1"/>
</dbReference>
<keyword evidence="5" id="KW-0378">Hydrolase</keyword>
<dbReference type="CDD" id="cd17275">
    <property type="entry name" value="RMtype1_S_MjaORF132P-TRD1-CR1_like"/>
    <property type="match status" value="1"/>
</dbReference>
<sequence>MGLRELTETLLRKQCVRFPGFAVAWEQYVLSELYIKGGSGGTPKSTNKDFYDGDIPFLGISDITNSNGFIDDTEKHISDKGLKNSAAWIVPKGSISLAMYASVGKLAILNTDVSTSQAFYNMVFDDVDIRDFVYQRLCKANELGEWNILISTGTQANLNAGKVKNFEITLPTEKDEIEKIARFFKSVDSLIALHQRKLSHPIQKYRKRRNALCLNLEHRPFHKRKPLNERNNHAC</sequence>
<name>A0A5N6RX89_9BIFI</name>
<comment type="similarity">
    <text evidence="1">Belongs to the type-I restriction system S methylase family.</text>
</comment>
<protein>
    <submittedName>
        <fullName evidence="5">Restriction endonuclease subunit S</fullName>
    </submittedName>
</protein>
<evidence type="ECO:0000313" key="6">
    <source>
        <dbReference type="Proteomes" id="UP000325415"/>
    </source>
</evidence>
<organism evidence="5 6">
    <name type="scientific">Bifidobacterium tibiigranuli</name>
    <dbReference type="NCBI Taxonomy" id="2172043"/>
    <lineage>
        <taxon>Bacteria</taxon>
        <taxon>Bacillati</taxon>
        <taxon>Actinomycetota</taxon>
        <taxon>Actinomycetes</taxon>
        <taxon>Bifidobacteriales</taxon>
        <taxon>Bifidobacteriaceae</taxon>
        <taxon>Bifidobacterium</taxon>
    </lineage>
</organism>
<dbReference type="Proteomes" id="UP000325415">
    <property type="component" value="Unassembled WGS sequence"/>
</dbReference>
<evidence type="ECO:0000256" key="3">
    <source>
        <dbReference type="ARBA" id="ARBA00023125"/>
    </source>
</evidence>
<reference evidence="5 6" key="1">
    <citation type="submission" date="2018-04" db="EMBL/GenBank/DDBJ databases">
        <authorList>
            <person name="Eckel V.P."/>
            <person name="Vogel R.F."/>
        </authorList>
    </citation>
    <scope>NUCLEOTIDE SEQUENCE [LARGE SCALE GENOMIC DNA]</scope>
    <source>
        <strain evidence="6">TMW 2.1764</strain>
    </source>
</reference>
<dbReference type="GO" id="GO:0004519">
    <property type="term" value="F:endonuclease activity"/>
    <property type="evidence" value="ECO:0007669"/>
    <property type="project" value="UniProtKB-KW"/>
</dbReference>
<dbReference type="EMBL" id="QDAG01000007">
    <property type="protein sequence ID" value="KAE8127722.1"/>
    <property type="molecule type" value="Genomic_DNA"/>
</dbReference>
<dbReference type="GO" id="GO:0009307">
    <property type="term" value="P:DNA restriction-modification system"/>
    <property type="evidence" value="ECO:0007669"/>
    <property type="project" value="UniProtKB-KW"/>
</dbReference>
<dbReference type="PANTHER" id="PTHR30408:SF12">
    <property type="entry name" value="TYPE I RESTRICTION ENZYME MJAVIII SPECIFICITY SUBUNIT"/>
    <property type="match status" value="1"/>
</dbReference>
<comment type="caution">
    <text evidence="5">The sequence shown here is derived from an EMBL/GenBank/DDBJ whole genome shotgun (WGS) entry which is preliminary data.</text>
</comment>
<dbReference type="Gene3D" id="3.90.220.20">
    <property type="entry name" value="DNA methylase specificity domains"/>
    <property type="match status" value="1"/>
</dbReference>
<feature type="domain" description="Type I restriction modification DNA specificity" evidence="4">
    <location>
        <begin position="24"/>
        <end position="198"/>
    </location>
</feature>
<dbReference type="InterPro" id="IPR044946">
    <property type="entry name" value="Restrct_endonuc_typeI_TRD_sf"/>
</dbReference>